<dbReference type="InterPro" id="IPR016161">
    <property type="entry name" value="Ald_DH/histidinol_DH"/>
</dbReference>
<evidence type="ECO:0000313" key="6">
    <source>
        <dbReference type="Proteomes" id="UP001596016"/>
    </source>
</evidence>
<dbReference type="PANTHER" id="PTHR43866">
    <property type="entry name" value="MALONATE-SEMIALDEHYDE DEHYDROGENASE"/>
    <property type="match status" value="1"/>
</dbReference>
<dbReference type="InterPro" id="IPR016163">
    <property type="entry name" value="Ald_DH_C"/>
</dbReference>
<proteinExistence type="predicted"/>
<dbReference type="InterPro" id="IPR010061">
    <property type="entry name" value="MeMal-semiAld_DH"/>
</dbReference>
<evidence type="ECO:0000259" key="4">
    <source>
        <dbReference type="Pfam" id="PF00171"/>
    </source>
</evidence>
<dbReference type="Gene3D" id="3.40.605.10">
    <property type="entry name" value="Aldehyde Dehydrogenase, Chain A, domain 1"/>
    <property type="match status" value="1"/>
</dbReference>
<dbReference type="GO" id="GO:0016491">
    <property type="term" value="F:oxidoreductase activity"/>
    <property type="evidence" value="ECO:0007669"/>
    <property type="project" value="UniProtKB-KW"/>
</dbReference>
<accession>A0ABW0H1C5</accession>
<dbReference type="SUPFAM" id="SSF53720">
    <property type="entry name" value="ALDH-like"/>
    <property type="match status" value="1"/>
</dbReference>
<dbReference type="Proteomes" id="UP001596016">
    <property type="component" value="Unassembled WGS sequence"/>
</dbReference>
<dbReference type="CDD" id="cd07085">
    <property type="entry name" value="ALDH_F6_MMSDH"/>
    <property type="match status" value="1"/>
</dbReference>
<gene>
    <name evidence="5" type="ORF">ACFPLB_14270</name>
</gene>
<dbReference type="InterPro" id="IPR016160">
    <property type="entry name" value="Ald_DH_CS_CYS"/>
</dbReference>
<evidence type="ECO:0000256" key="3">
    <source>
        <dbReference type="ARBA" id="ARBA00023027"/>
    </source>
</evidence>
<evidence type="ECO:0000313" key="5">
    <source>
        <dbReference type="EMBL" id="MFC5387124.1"/>
    </source>
</evidence>
<evidence type="ECO:0000256" key="2">
    <source>
        <dbReference type="ARBA" id="ARBA00023002"/>
    </source>
</evidence>
<dbReference type="EMBL" id="JBHSLL010000054">
    <property type="protein sequence ID" value="MFC5387124.1"/>
    <property type="molecule type" value="Genomic_DNA"/>
</dbReference>
<sequence>MIEYGHFIDGKHVKGTSGRTADVFQPLDGTVRAKVALASRAELDAAVASAKAAQPGWAATNPQRRARVFMKFLELVARDNDELAELLAREHGKTIPDAKGDIQRGVEVVEFMLGVPHLMKGEFTEGAGPGIDLYSIRQPLGVVAGITPFNFPAMIPMWKFAPAIACGNAFILKPSERDPGVPMRLAELMLEAGLPAGVLNVVNGDKESVDAILEHEDIPAIGFVGSSAIAQYIYAQGCARGKRVQCFGGAKNHMIIMPDADMEQTVDALVGAGYGAAGERCMAVSVAVPVGKATADRLMEKLIPRVESLKIGPSTDPSADFGPLVTRQALERVRSYVDLGVEEGAKLAVDGRGFKMQGYEDGFYLGGCLFDDVTPDMRIYKEEIFGPVLSVVRAHDFEEAVRLPSEHEYGNGVAIFTRDGDAAREFASRVNVGMVGVNVPIPVPVSYYTFGGWKKSGFGDLNQYGPDAVRFYTKTKTVTTRWPSGVKEGAEFAMPTMK</sequence>
<dbReference type="NCBIfam" id="TIGR01722">
    <property type="entry name" value="MMSDH"/>
    <property type="match status" value="1"/>
</dbReference>
<feature type="domain" description="Aldehyde dehydrogenase" evidence="4">
    <location>
        <begin position="13"/>
        <end position="478"/>
    </location>
</feature>
<dbReference type="RefSeq" id="WP_378230799.1">
    <property type="nucleotide sequence ID" value="NZ_JBHSLL010000054.1"/>
</dbReference>
<reference evidence="6" key="1">
    <citation type="journal article" date="2019" name="Int. J. Syst. Evol. Microbiol.">
        <title>The Global Catalogue of Microorganisms (GCM) 10K type strain sequencing project: providing services to taxonomists for standard genome sequencing and annotation.</title>
        <authorList>
            <consortium name="The Broad Institute Genomics Platform"/>
            <consortium name="The Broad Institute Genome Sequencing Center for Infectious Disease"/>
            <person name="Wu L."/>
            <person name="Ma J."/>
        </authorList>
    </citation>
    <scope>NUCLEOTIDE SEQUENCE [LARGE SCALE GENOMIC DNA]</scope>
    <source>
        <strain evidence="6">CGMCC 4.1415</strain>
    </source>
</reference>
<dbReference type="Gene3D" id="3.40.309.10">
    <property type="entry name" value="Aldehyde Dehydrogenase, Chain A, domain 2"/>
    <property type="match status" value="1"/>
</dbReference>
<keyword evidence="6" id="KW-1185">Reference proteome</keyword>
<dbReference type="PANTHER" id="PTHR43866:SF4">
    <property type="entry name" value="MALONATE-SEMIALDEHYDE DEHYDROGENASE"/>
    <property type="match status" value="1"/>
</dbReference>
<keyword evidence="3" id="KW-0520">NAD</keyword>
<dbReference type="Pfam" id="PF00171">
    <property type="entry name" value="Aldedh"/>
    <property type="match status" value="1"/>
</dbReference>
<dbReference type="PROSITE" id="PS00070">
    <property type="entry name" value="ALDEHYDE_DEHYDR_CYS"/>
    <property type="match status" value="1"/>
</dbReference>
<name>A0ABW0H1C5_9HYPH</name>
<dbReference type="EC" id="1.2.1.27" evidence="1"/>
<evidence type="ECO:0000256" key="1">
    <source>
        <dbReference type="ARBA" id="ARBA00013048"/>
    </source>
</evidence>
<dbReference type="InterPro" id="IPR015590">
    <property type="entry name" value="Aldehyde_DH_dom"/>
</dbReference>
<protein>
    <recommendedName>
        <fullName evidence="1">methylmalonate-semialdehyde dehydrogenase (CoA acylating)</fullName>
        <ecNumber evidence="1">1.2.1.27</ecNumber>
    </recommendedName>
</protein>
<keyword evidence="2 5" id="KW-0560">Oxidoreductase</keyword>
<organism evidence="5 6">
    <name type="scientific">Aquamicrobium segne</name>
    <dbReference type="NCBI Taxonomy" id="469547"/>
    <lineage>
        <taxon>Bacteria</taxon>
        <taxon>Pseudomonadati</taxon>
        <taxon>Pseudomonadota</taxon>
        <taxon>Alphaproteobacteria</taxon>
        <taxon>Hyphomicrobiales</taxon>
        <taxon>Phyllobacteriaceae</taxon>
        <taxon>Aquamicrobium</taxon>
    </lineage>
</organism>
<dbReference type="InterPro" id="IPR016162">
    <property type="entry name" value="Ald_DH_N"/>
</dbReference>
<comment type="caution">
    <text evidence="5">The sequence shown here is derived from an EMBL/GenBank/DDBJ whole genome shotgun (WGS) entry which is preliminary data.</text>
</comment>